<dbReference type="RefSeq" id="WP_160963263.1">
    <property type="nucleotide sequence ID" value="NZ_WVUD01000045.1"/>
</dbReference>
<reference evidence="1 2" key="1">
    <citation type="submission" date="2020-01" db="EMBL/GenBank/DDBJ databases">
        <title>Genome sequence of Desulfovibrio aerotolerans DSM 16695(T).</title>
        <authorList>
            <person name="Karnachuk O."/>
            <person name="Avakyan M."/>
            <person name="Mardanov A."/>
            <person name="Kadnikov V."/>
            <person name="Ravin N."/>
        </authorList>
    </citation>
    <scope>NUCLEOTIDE SEQUENCE [LARGE SCALE GENOMIC DNA]</scope>
    <source>
        <strain evidence="1 2">DSM 16695</strain>
    </source>
</reference>
<protein>
    <submittedName>
        <fullName evidence="1">Uncharacterized protein</fullName>
    </submittedName>
</protein>
<dbReference type="OrthoDB" id="5450743at2"/>
<name>A0A7C9MWZ2_9BACT</name>
<dbReference type="EMBL" id="WVUD01000045">
    <property type="protein sequence ID" value="MYL84854.1"/>
    <property type="molecule type" value="Genomic_DNA"/>
</dbReference>
<sequence>MSDPKYTLVEYVAANRFAVSNAAQDSFVSEFAVGLRLRADCQADGIRLGSVTEASHDAGTGRTLVGVDLDSGSVLTANLAWVLHGNDVPDSLCHHGHTGPADGGDLPGVILTNNSRAFSDGYIHAEGSYTGFMFTQLGAPLDAKKSIYHVADSRVALLLTDDAETVFHEAWSVGRTGATPTDMTITPLLLAAGGLETPTLNGESLAGGIVSTYLGLSVRSEVSVTGGTNLTSTAFGKMHVCTGTTTDYTVGLPAAAGNTGKLLGIRIGNACTKLVTLDGNASELIDGALTRVMWAGESAILLCDGVGWTKIAGKSIPMVCKMTATSAQSIPSGSYVTPRYDVKEIDNGSIGTLLSGNIMIRRTGAYMVVAHASMAADITWQFSISYSTVRTFDSKLIPHLAVTSILQAGATISSSILHHFCPANLEEIAC</sequence>
<organism evidence="1 2">
    <name type="scientific">Solidesulfovibrio aerotolerans</name>
    <dbReference type="NCBI Taxonomy" id="295255"/>
    <lineage>
        <taxon>Bacteria</taxon>
        <taxon>Pseudomonadati</taxon>
        <taxon>Thermodesulfobacteriota</taxon>
        <taxon>Desulfovibrionia</taxon>
        <taxon>Desulfovibrionales</taxon>
        <taxon>Desulfovibrionaceae</taxon>
        <taxon>Solidesulfovibrio</taxon>
    </lineage>
</organism>
<keyword evidence="2" id="KW-1185">Reference proteome</keyword>
<comment type="caution">
    <text evidence="1">The sequence shown here is derived from an EMBL/GenBank/DDBJ whole genome shotgun (WGS) entry which is preliminary data.</text>
</comment>
<evidence type="ECO:0000313" key="1">
    <source>
        <dbReference type="EMBL" id="MYL84854.1"/>
    </source>
</evidence>
<dbReference type="AlphaFoldDB" id="A0A7C9MWZ2"/>
<dbReference type="Proteomes" id="UP000482487">
    <property type="component" value="Unassembled WGS sequence"/>
</dbReference>
<proteinExistence type="predicted"/>
<gene>
    <name evidence="1" type="ORF">GTA51_17210</name>
</gene>
<accession>A0A7C9MWZ2</accession>
<evidence type="ECO:0000313" key="2">
    <source>
        <dbReference type="Proteomes" id="UP000482487"/>
    </source>
</evidence>